<evidence type="ECO:0000259" key="5">
    <source>
        <dbReference type="Pfam" id="PF07992"/>
    </source>
</evidence>
<dbReference type="EMBL" id="SPNV01000105">
    <property type="protein sequence ID" value="KAF5861232.1"/>
    <property type="molecule type" value="Genomic_DNA"/>
</dbReference>
<dbReference type="InterPro" id="IPR023753">
    <property type="entry name" value="FAD/NAD-binding_dom"/>
</dbReference>
<feature type="chain" id="PRO_5034679021" description="FAD/NAD(P)-binding domain-containing protein" evidence="4">
    <location>
        <begin position="25"/>
        <end position="353"/>
    </location>
</feature>
<feature type="signal peptide" evidence="4">
    <location>
        <begin position="1"/>
        <end position="24"/>
    </location>
</feature>
<dbReference type="SUPFAM" id="SSF51905">
    <property type="entry name" value="FAD/NAD(P)-binding domain"/>
    <property type="match status" value="1"/>
</dbReference>
<sequence length="353" mass="38619">MAPCAAFGYLSLIVSVFTVGLAFASTTYDVAVIGGGPAGLSAVSSLSRVRRNVIMFDSGEYRNDDYEPLHDIIGSDGIMPAELRDKAQKEIKKYDTAAMKNATVKSVISATSKGELSNNVTSFTIKDDKNETYTARKIVLATGVTDVLPEVVMKIIRSDIYWCPWCSGYESKDLPIGILGDFSDIVGSVLEIETLNTDIIALVNGTETEQQESILRKKYPDWERMLGKYNVEVNNATITNITVDPSSNSSDPVRTFTVEFDKGDPIVRKSFIYNYPMKPISDLPQNIKGLKMDQHGKIITNMTHGMRTSLPGVFAVGDANNDGTTNVPHAMWSAKRAAVAIHIELQLEDSLSA</sequence>
<dbReference type="AlphaFoldDB" id="A0A8H6A437"/>
<dbReference type="PANTHER" id="PTHR48105">
    <property type="entry name" value="THIOREDOXIN REDUCTASE 1-RELATED-RELATED"/>
    <property type="match status" value="1"/>
</dbReference>
<protein>
    <recommendedName>
        <fullName evidence="5">FAD/NAD(P)-binding domain-containing protein</fullName>
    </recommendedName>
</protein>
<dbReference type="PRINTS" id="PR00469">
    <property type="entry name" value="PNDRDTASEII"/>
</dbReference>
<comment type="caution">
    <text evidence="6">The sequence shown here is derived from an EMBL/GenBank/DDBJ whole genome shotgun (WGS) entry which is preliminary data.</text>
</comment>
<dbReference type="InterPro" id="IPR036188">
    <property type="entry name" value="FAD/NAD-bd_sf"/>
</dbReference>
<evidence type="ECO:0000256" key="1">
    <source>
        <dbReference type="ARBA" id="ARBA00009333"/>
    </source>
</evidence>
<gene>
    <name evidence="6" type="ORF">ETB97_000487</name>
</gene>
<dbReference type="GO" id="GO:0016491">
    <property type="term" value="F:oxidoreductase activity"/>
    <property type="evidence" value="ECO:0007669"/>
    <property type="project" value="UniProtKB-KW"/>
</dbReference>
<proteinExistence type="inferred from homology"/>
<dbReference type="Proteomes" id="UP000541154">
    <property type="component" value="Unassembled WGS sequence"/>
</dbReference>
<keyword evidence="7" id="KW-1185">Reference proteome</keyword>
<accession>A0A8H6A437</accession>
<dbReference type="Gene3D" id="3.50.50.60">
    <property type="entry name" value="FAD/NAD(P)-binding domain"/>
    <property type="match status" value="2"/>
</dbReference>
<dbReference type="PRINTS" id="PR00368">
    <property type="entry name" value="FADPNR"/>
</dbReference>
<evidence type="ECO:0000256" key="4">
    <source>
        <dbReference type="SAM" id="SignalP"/>
    </source>
</evidence>
<reference evidence="6 7" key="1">
    <citation type="submission" date="2019-04" db="EMBL/GenBank/DDBJ databases">
        <title>Aspergillus burnettii sp. nov., novel species from soil in southeast Queensland.</title>
        <authorList>
            <person name="Gilchrist C.L.M."/>
            <person name="Pitt J.I."/>
            <person name="Lange L."/>
            <person name="Lacey H.J."/>
            <person name="Vuong D."/>
            <person name="Midgley D.J."/>
            <person name="Greenfield P."/>
            <person name="Bradbury M."/>
            <person name="Lacey E."/>
            <person name="Busk P.K."/>
            <person name="Pilgaard B."/>
            <person name="Chooi Y.H."/>
            <person name="Piggott A.M."/>
        </authorList>
    </citation>
    <scope>NUCLEOTIDE SEQUENCE [LARGE SCALE GENOMIC DNA]</scope>
    <source>
        <strain evidence="6 7">FRR 5400</strain>
    </source>
</reference>
<evidence type="ECO:0000313" key="7">
    <source>
        <dbReference type="Proteomes" id="UP000541154"/>
    </source>
</evidence>
<feature type="domain" description="FAD/NAD(P)-binding" evidence="5">
    <location>
        <begin position="28"/>
        <end position="150"/>
    </location>
</feature>
<dbReference type="GO" id="GO:0097237">
    <property type="term" value="P:cellular response to toxic substance"/>
    <property type="evidence" value="ECO:0007669"/>
    <property type="project" value="UniProtKB-ARBA"/>
</dbReference>
<evidence type="ECO:0000256" key="2">
    <source>
        <dbReference type="ARBA" id="ARBA00022630"/>
    </source>
</evidence>
<feature type="domain" description="FAD/NAD(P)-binding" evidence="5">
    <location>
        <begin position="228"/>
        <end position="333"/>
    </location>
</feature>
<keyword evidence="2" id="KW-0285">Flavoprotein</keyword>
<comment type="similarity">
    <text evidence="1">Belongs to the class-II pyridine nucleotide-disulfide oxidoreductase family.</text>
</comment>
<keyword evidence="4" id="KW-0732">Signal</keyword>
<evidence type="ECO:0000256" key="3">
    <source>
        <dbReference type="ARBA" id="ARBA00023002"/>
    </source>
</evidence>
<name>A0A8H6A437_PETAA</name>
<evidence type="ECO:0000313" key="6">
    <source>
        <dbReference type="EMBL" id="KAF5861232.1"/>
    </source>
</evidence>
<organism evidence="6 7">
    <name type="scientific">Petromyces alliaceus</name>
    <name type="common">Aspergillus alliaceus</name>
    <dbReference type="NCBI Taxonomy" id="209559"/>
    <lineage>
        <taxon>Eukaryota</taxon>
        <taxon>Fungi</taxon>
        <taxon>Dikarya</taxon>
        <taxon>Ascomycota</taxon>
        <taxon>Pezizomycotina</taxon>
        <taxon>Eurotiomycetes</taxon>
        <taxon>Eurotiomycetidae</taxon>
        <taxon>Eurotiales</taxon>
        <taxon>Aspergillaceae</taxon>
        <taxon>Aspergillus</taxon>
        <taxon>Aspergillus subgen. Circumdati</taxon>
    </lineage>
</organism>
<keyword evidence="3" id="KW-0560">Oxidoreductase</keyword>
<dbReference type="Pfam" id="PF07992">
    <property type="entry name" value="Pyr_redox_2"/>
    <property type="match status" value="2"/>
</dbReference>
<dbReference type="InterPro" id="IPR050097">
    <property type="entry name" value="Ferredoxin-NADP_redctase_2"/>
</dbReference>